<evidence type="ECO:0000256" key="2">
    <source>
        <dbReference type="ARBA" id="ARBA00022553"/>
    </source>
</evidence>
<dbReference type="AlphaFoldDB" id="A0A4D4KKT2"/>
<dbReference type="InterPro" id="IPR036736">
    <property type="entry name" value="ACP-like_sf"/>
</dbReference>
<gene>
    <name evidence="5" type="ORF">SVIO_001880</name>
</gene>
<dbReference type="PROSITE" id="PS50075">
    <property type="entry name" value="CARRIER"/>
    <property type="match status" value="1"/>
</dbReference>
<proteinExistence type="predicted"/>
<sequence length="210" mass="23270">MNQPYSHGSAVVGLRGDESVTETIVAIWRQALKREEIAPDANFFDTNGNSLLLVHMLKELRATVGPELQLVDLFQHMTVNGLAGQLEKGTEEMAENDMKSAAERRRAMRRQRARPARRLEGRNVMRTTMRRYAGPADLRAMRDLTQRLWSSANTHHVGDLAWGRFMLSPEAADWPIALWEADGRVPGVGLGRAARRPADAGGPGLPRAGP</sequence>
<name>A0A4D4KKT2_STRVO</name>
<dbReference type="InterPro" id="IPR009081">
    <property type="entry name" value="PP-bd_ACP"/>
</dbReference>
<dbReference type="Proteomes" id="UP000301309">
    <property type="component" value="Unassembled WGS sequence"/>
</dbReference>
<keyword evidence="1" id="KW-0596">Phosphopantetheine</keyword>
<keyword evidence="2" id="KW-0597">Phosphoprotein</keyword>
<dbReference type="EMBL" id="BJHW01000001">
    <property type="protein sequence ID" value="GDY49565.1"/>
    <property type="molecule type" value="Genomic_DNA"/>
</dbReference>
<feature type="domain" description="Carrier" evidence="4">
    <location>
        <begin position="15"/>
        <end position="90"/>
    </location>
</feature>
<comment type="caution">
    <text evidence="5">The sequence shown here is derived from an EMBL/GenBank/DDBJ whole genome shotgun (WGS) entry which is preliminary data.</text>
</comment>
<reference evidence="5 6" key="1">
    <citation type="journal article" date="2020" name="Int. J. Syst. Evol. Microbiol.">
        <title>Reclassification of Streptomyces castelarensis and Streptomyces sporoclivatus as later heterotypic synonyms of Streptomyces antimycoticus.</title>
        <authorList>
            <person name="Komaki H."/>
            <person name="Tamura T."/>
        </authorList>
    </citation>
    <scope>NUCLEOTIDE SEQUENCE [LARGE SCALE GENOMIC DNA]</scope>
    <source>
        <strain evidence="5 6">NBRC 13459</strain>
    </source>
</reference>
<dbReference type="InterPro" id="IPR006162">
    <property type="entry name" value="Ppantetheine_attach_site"/>
</dbReference>
<dbReference type="PROSITE" id="PS00012">
    <property type="entry name" value="PHOSPHOPANTETHEINE"/>
    <property type="match status" value="1"/>
</dbReference>
<dbReference type="Pfam" id="PF00550">
    <property type="entry name" value="PP-binding"/>
    <property type="match status" value="1"/>
</dbReference>
<evidence type="ECO:0000256" key="1">
    <source>
        <dbReference type="ARBA" id="ARBA00022450"/>
    </source>
</evidence>
<organism evidence="5 6">
    <name type="scientific">Streptomyces violaceusniger</name>
    <dbReference type="NCBI Taxonomy" id="68280"/>
    <lineage>
        <taxon>Bacteria</taxon>
        <taxon>Bacillati</taxon>
        <taxon>Actinomycetota</taxon>
        <taxon>Actinomycetes</taxon>
        <taxon>Kitasatosporales</taxon>
        <taxon>Streptomycetaceae</taxon>
        <taxon>Streptomyces</taxon>
        <taxon>Streptomyces violaceusniger group</taxon>
    </lineage>
</organism>
<evidence type="ECO:0000313" key="5">
    <source>
        <dbReference type="EMBL" id="GDY49565.1"/>
    </source>
</evidence>
<evidence type="ECO:0000313" key="6">
    <source>
        <dbReference type="Proteomes" id="UP000301309"/>
    </source>
</evidence>
<evidence type="ECO:0000256" key="3">
    <source>
        <dbReference type="SAM" id="MobiDB-lite"/>
    </source>
</evidence>
<evidence type="ECO:0000259" key="4">
    <source>
        <dbReference type="PROSITE" id="PS50075"/>
    </source>
</evidence>
<feature type="region of interest" description="Disordered" evidence="3">
    <location>
        <begin position="190"/>
        <end position="210"/>
    </location>
</feature>
<dbReference type="SUPFAM" id="SSF47336">
    <property type="entry name" value="ACP-like"/>
    <property type="match status" value="1"/>
</dbReference>
<keyword evidence="6" id="KW-1185">Reference proteome</keyword>
<protein>
    <recommendedName>
        <fullName evidence="4">Carrier domain-containing protein</fullName>
    </recommendedName>
</protein>
<accession>A0A4D4KKT2</accession>
<dbReference type="OrthoDB" id="3771710at2"/>
<dbReference type="Gene3D" id="1.10.1200.10">
    <property type="entry name" value="ACP-like"/>
    <property type="match status" value="1"/>
</dbReference>